<evidence type="ECO:0000313" key="2">
    <source>
        <dbReference type="Proteomes" id="UP000480122"/>
    </source>
</evidence>
<dbReference type="OrthoDB" id="5413327at2"/>
<proteinExistence type="predicted"/>
<dbReference type="Proteomes" id="UP000480122">
    <property type="component" value="Unassembled WGS sequence"/>
</dbReference>
<accession>A0A7C9HGP4</accession>
<sequence>MTIVIGTPVVGTGGGRVTYEVELAGLDGVERLRFSMPESAAGLVNARADAAVVALLMPAMRLRRDLVVEGPVTGELVWNLRQDVPVILRGVRPELSGIAIDARDEAPPLAPGHAVATAYSAGVDSYATLARHHFAADAPEALRVTHLLFNNVGSHGRAERGRELYRRRLERLREGATTMGLPLIDVDSNVDDLYTAPGLGFQQTHTMRNAAVAHLLAGGLRRFLYASSVPYRDVTATPIYDLSYADPMLLPALSSGSLILRSSGADLDRAQKTALVARVPHSYDRLDVCTESVDGTNCSRCWKCRRTMLTLDLLGALDHYRGVFDVPGDPRWREAYTREALDRSLQPRSQPSTRGVVELYDERVGIPRAWRAAARGRATVAAARSAARSAARGAVRIVRPHGGTA</sequence>
<organism evidence="1 2">
    <name type="scientific">Agromyces luteolus</name>
    <dbReference type="NCBI Taxonomy" id="88373"/>
    <lineage>
        <taxon>Bacteria</taxon>
        <taxon>Bacillati</taxon>
        <taxon>Actinomycetota</taxon>
        <taxon>Actinomycetes</taxon>
        <taxon>Micrococcales</taxon>
        <taxon>Microbacteriaceae</taxon>
        <taxon>Agromyces</taxon>
    </lineage>
</organism>
<dbReference type="RefSeq" id="WP_155841102.1">
    <property type="nucleotide sequence ID" value="NZ_BAAAIA010000009.1"/>
</dbReference>
<reference evidence="1 2" key="1">
    <citation type="submission" date="2019-11" db="EMBL/GenBank/DDBJ databases">
        <title>Agromyces kandeliae sp. nov., isolated from mangrove soil.</title>
        <authorList>
            <person name="Wang R."/>
        </authorList>
    </citation>
    <scope>NUCLEOTIDE SEQUENCE [LARGE SCALE GENOMIC DNA]</scope>
    <source>
        <strain evidence="1 2">JCM 11431</strain>
    </source>
</reference>
<evidence type="ECO:0000313" key="1">
    <source>
        <dbReference type="EMBL" id="MUN06426.1"/>
    </source>
</evidence>
<comment type="caution">
    <text evidence="1">The sequence shown here is derived from an EMBL/GenBank/DDBJ whole genome shotgun (WGS) entry which is preliminary data.</text>
</comment>
<gene>
    <name evidence="1" type="ORF">GLX25_04750</name>
</gene>
<dbReference type="EMBL" id="WODA01000006">
    <property type="protein sequence ID" value="MUN06426.1"/>
    <property type="molecule type" value="Genomic_DNA"/>
</dbReference>
<keyword evidence="2" id="KW-1185">Reference proteome</keyword>
<name>A0A7C9HGP4_9MICO</name>
<protein>
    <submittedName>
        <fullName evidence="1">Uncharacterized protein</fullName>
    </submittedName>
</protein>
<dbReference type="AlphaFoldDB" id="A0A7C9HGP4"/>